<feature type="active site" description="Nucleophile" evidence="9">
    <location>
        <position position="121"/>
    </location>
</feature>
<dbReference type="PROSITE" id="PS51677">
    <property type="entry name" value="NODB"/>
    <property type="match status" value="1"/>
</dbReference>
<dbReference type="GO" id="GO:0045493">
    <property type="term" value="P:xylan catabolic process"/>
    <property type="evidence" value="ECO:0007669"/>
    <property type="project" value="UniProtKB-UniRule"/>
</dbReference>
<dbReference type="InterPro" id="IPR018208">
    <property type="entry name" value="GH11_AS_1"/>
</dbReference>
<organism evidence="16 17">
    <name type="scientific">Teredinibacter turnerae (strain ATCC 39867 / T7901)</name>
    <dbReference type="NCBI Taxonomy" id="377629"/>
    <lineage>
        <taxon>Bacteria</taxon>
        <taxon>Pseudomonadati</taxon>
        <taxon>Pseudomonadota</taxon>
        <taxon>Gammaproteobacteria</taxon>
        <taxon>Cellvibrionales</taxon>
        <taxon>Cellvibrionaceae</taxon>
        <taxon>Teredinibacter</taxon>
    </lineage>
</organism>
<evidence type="ECO:0000256" key="3">
    <source>
        <dbReference type="ARBA" id="ARBA00012590"/>
    </source>
</evidence>
<dbReference type="PROSITE" id="PS51763">
    <property type="entry name" value="CBM10"/>
    <property type="match status" value="1"/>
</dbReference>
<keyword evidence="6 9" id="KW-0119">Carbohydrate metabolism</keyword>
<dbReference type="SMART" id="SM01064">
    <property type="entry name" value="CBM_10"/>
    <property type="match status" value="1"/>
</dbReference>
<dbReference type="GO" id="GO:0031176">
    <property type="term" value="F:endo-1,4-beta-xylanase activity"/>
    <property type="evidence" value="ECO:0007669"/>
    <property type="project" value="UniProtKB-UniRule"/>
</dbReference>
<comment type="pathway">
    <text evidence="2 9">Glycan degradation; xylan degradation.</text>
</comment>
<proteinExistence type="inferred from homology"/>
<dbReference type="InterPro" id="IPR011330">
    <property type="entry name" value="Glyco_hydro/deAcase_b/a-brl"/>
</dbReference>
<feature type="region of interest" description="Disordered" evidence="10">
    <location>
        <begin position="595"/>
        <end position="637"/>
    </location>
</feature>
<comment type="similarity">
    <text evidence="9">Belongs to the glycosyl hydrolase 11 (cellulase G) family.</text>
</comment>
<dbReference type="Gene3D" id="2.60.60.40">
    <property type="match status" value="1"/>
</dbReference>
<name>C5BU23_TERTT</name>
<feature type="compositionally biased region" description="Low complexity" evidence="10">
    <location>
        <begin position="383"/>
        <end position="400"/>
    </location>
</feature>
<dbReference type="Gene3D" id="2.30.32.30">
    <property type="entry name" value="CBM10"/>
    <property type="match status" value="1"/>
</dbReference>
<evidence type="ECO:0000259" key="12">
    <source>
        <dbReference type="PROSITE" id="PS50404"/>
    </source>
</evidence>
<dbReference type="PRINTS" id="PR00911">
    <property type="entry name" value="GLHYDRLASE11"/>
</dbReference>
<dbReference type="InterPro" id="IPR033123">
    <property type="entry name" value="GH11_dom"/>
</dbReference>
<evidence type="ECO:0000259" key="15">
    <source>
        <dbReference type="PROSITE" id="PS51763"/>
    </source>
</evidence>
<evidence type="ECO:0000256" key="11">
    <source>
        <dbReference type="SAM" id="SignalP"/>
    </source>
</evidence>
<dbReference type="STRING" id="377629.TERTU_1680"/>
<dbReference type="SUPFAM" id="SSF49899">
    <property type="entry name" value="Concanavalin A-like lectins/glucanases"/>
    <property type="match status" value="1"/>
</dbReference>
<sequence length="685" mass="70232">MNKNEKRGNYLNSALAAAVLAATATVFTAPVNAQTLTSNSTGTNGGHYYSFWKDSGDASFTLHSGGRYASEWNTSTNNWVGGKGWNPGGAKVVNYEGYYGVSNSQNSYLALYGWTKNPLIEYYIIESYGSYNPSSCSGGTNYGSFQSDGATYNVRRCQRVQQPSIEGTATFYQYFSVRSPKKGFGQISGTINVGNHFNYWASQGLNLGSHDYMVLATEGYRSTGSSDISVTEGSAGGSSSGSSSGGGSSSSGSSSSSSGGNGGAITVRARGTNGDERISLNVGGSAVASWTLSTSYQNYTYTGGATGDIQVEYTNDASGRDVILDYVQVNGETRQAEDMEYNTATYANGECGGGSFSETMHCSGVIGFGETSDCFSGSCSGGSSTSSSGGGSSSSSSSGGSSSGGGSCSGYVGITFDDGPGNYTNTLINALKTNNLTPVTWFVQGQYIQGNSAAAQQLMSVGEIQNHSWNHPDMTSYSYAQVVDQISRTTQAIRGAGAPAPTLYRPPYGNNTSAIRQAAQNQGLRYITWDVDSKDWDGASSAQIAAAAGQMQNGQVILMHDHDYHTRTINAIPAIASGLRAKGLCAGRIDPNTGRAVAPAGGSSSSSSGGSTTSSSSGGSSSSSSGGSSSGSSSSGGTGGSCVCNWWGTNYPVCANSSGWGWENGQSCIGAQTCNSGGGGGVVCN</sequence>
<dbReference type="InterPro" id="IPR036601">
    <property type="entry name" value="CBM10_sf"/>
</dbReference>
<dbReference type="InterPro" id="IPR002509">
    <property type="entry name" value="NODB_dom"/>
</dbReference>
<dbReference type="RefSeq" id="WP_015817458.1">
    <property type="nucleotide sequence ID" value="NC_012997.1"/>
</dbReference>
<dbReference type="Pfam" id="PF16841">
    <property type="entry name" value="CBM60"/>
    <property type="match status" value="1"/>
</dbReference>
<feature type="region of interest" description="Disordered" evidence="10">
    <location>
        <begin position="225"/>
        <end position="268"/>
    </location>
</feature>
<accession>C5BU23</accession>
<dbReference type="InterPro" id="IPR002883">
    <property type="entry name" value="CBM10/Dockerin_dom"/>
</dbReference>
<comment type="catalytic activity">
    <reaction evidence="1 9">
        <text>Endohydrolysis of (1-&gt;4)-beta-D-xylosidic linkages in xylans.</text>
        <dbReference type="EC" id="3.2.1.8"/>
    </reaction>
</comment>
<dbReference type="InterPro" id="IPR001137">
    <property type="entry name" value="Glyco_hydro_11"/>
</dbReference>
<evidence type="ECO:0000256" key="8">
    <source>
        <dbReference type="ARBA" id="ARBA00023326"/>
    </source>
</evidence>
<dbReference type="PANTHER" id="PTHR46828:SF2">
    <property type="entry name" value="ENDO-1,4-BETA-XYLANASE A-RELATED"/>
    <property type="match status" value="1"/>
</dbReference>
<keyword evidence="4 9" id="KW-0858">Xylan degradation</keyword>
<evidence type="ECO:0000256" key="9">
    <source>
        <dbReference type="PROSITE-ProRule" id="PRU01097"/>
    </source>
</evidence>
<feature type="domain" description="NodB homology" evidence="13">
    <location>
        <begin position="410"/>
        <end position="587"/>
    </location>
</feature>
<dbReference type="Proteomes" id="UP000009080">
    <property type="component" value="Chromosome"/>
</dbReference>
<protein>
    <recommendedName>
        <fullName evidence="3 9">endo-1,4-beta-xylanase</fullName>
        <ecNumber evidence="3 9">3.2.1.8</ecNumber>
    </recommendedName>
</protein>
<dbReference type="InterPro" id="IPR004045">
    <property type="entry name" value="Glutathione_S-Trfase_N"/>
</dbReference>
<dbReference type="eggNOG" id="COG0726">
    <property type="taxonomic scope" value="Bacteria"/>
</dbReference>
<dbReference type="PROSITE" id="PS00776">
    <property type="entry name" value="GH11_1"/>
    <property type="match status" value="1"/>
</dbReference>
<dbReference type="Gene3D" id="2.60.120.180">
    <property type="match status" value="1"/>
</dbReference>
<dbReference type="GO" id="GO:0016810">
    <property type="term" value="F:hydrolase activity, acting on carbon-nitrogen (but not peptide) bonds"/>
    <property type="evidence" value="ECO:0007669"/>
    <property type="project" value="InterPro"/>
</dbReference>
<dbReference type="HOGENOM" id="CLU_417813_0_0_6"/>
<dbReference type="Gene3D" id="3.20.20.370">
    <property type="entry name" value="Glycoside hydrolase/deacetylase"/>
    <property type="match status" value="1"/>
</dbReference>
<keyword evidence="11" id="KW-0732">Signal</keyword>
<dbReference type="InterPro" id="IPR013319">
    <property type="entry name" value="GH11/12"/>
</dbReference>
<dbReference type="InterPro" id="IPR031768">
    <property type="entry name" value="CBM60_xylan-bd"/>
</dbReference>
<keyword evidence="17" id="KW-1185">Reference proteome</keyword>
<evidence type="ECO:0000256" key="7">
    <source>
        <dbReference type="ARBA" id="ARBA00023295"/>
    </source>
</evidence>
<dbReference type="Pfam" id="PF02013">
    <property type="entry name" value="CBM_10"/>
    <property type="match status" value="1"/>
</dbReference>
<dbReference type="PANTHER" id="PTHR46828">
    <property type="entry name" value="ENDO-1,4-BETA-XYLANASE A-RELATED"/>
    <property type="match status" value="1"/>
</dbReference>
<dbReference type="EC" id="3.2.1.8" evidence="3 9"/>
<evidence type="ECO:0000256" key="4">
    <source>
        <dbReference type="ARBA" id="ARBA00022651"/>
    </source>
</evidence>
<feature type="signal peptide" evidence="11">
    <location>
        <begin position="1"/>
        <end position="33"/>
    </location>
</feature>
<evidence type="ECO:0000256" key="1">
    <source>
        <dbReference type="ARBA" id="ARBA00000681"/>
    </source>
</evidence>
<keyword evidence="8 9" id="KW-0624">Polysaccharide degradation</keyword>
<evidence type="ECO:0000259" key="14">
    <source>
        <dbReference type="PROSITE" id="PS51761"/>
    </source>
</evidence>
<evidence type="ECO:0000313" key="16">
    <source>
        <dbReference type="EMBL" id="ACR11346.1"/>
    </source>
</evidence>
<dbReference type="KEGG" id="ttu:TERTU_1680"/>
<feature type="domain" description="GH11" evidence="14">
    <location>
        <begin position="35"/>
        <end position="231"/>
    </location>
</feature>
<keyword evidence="5 9" id="KW-0378">Hydrolase</keyword>
<dbReference type="InterPro" id="IPR013320">
    <property type="entry name" value="ConA-like_dom_sf"/>
</dbReference>
<feature type="chain" id="PRO_5002949065" description="endo-1,4-beta-xylanase" evidence="11">
    <location>
        <begin position="34"/>
        <end position="685"/>
    </location>
</feature>
<dbReference type="GO" id="GO:0030248">
    <property type="term" value="F:cellulose binding"/>
    <property type="evidence" value="ECO:0007669"/>
    <property type="project" value="InterPro"/>
</dbReference>
<dbReference type="PROSITE" id="PS50404">
    <property type="entry name" value="GST_NTER"/>
    <property type="match status" value="1"/>
</dbReference>
<dbReference type="SUPFAM" id="SSF88713">
    <property type="entry name" value="Glycoside hydrolase/deacetylase"/>
    <property type="match status" value="1"/>
</dbReference>
<feature type="compositionally biased region" description="Gly residues" evidence="10">
    <location>
        <begin position="234"/>
        <end position="249"/>
    </location>
</feature>
<dbReference type="Pfam" id="PF01522">
    <property type="entry name" value="Polysacc_deac_1"/>
    <property type="match status" value="1"/>
</dbReference>
<dbReference type="CAZy" id="GH11">
    <property type="family name" value="Glycoside Hydrolase Family 11"/>
</dbReference>
<keyword evidence="7 9" id="KW-0326">Glycosidase</keyword>
<dbReference type="PROSITE" id="PS00777">
    <property type="entry name" value="GH11_2"/>
    <property type="match status" value="1"/>
</dbReference>
<reference evidence="16 17" key="1">
    <citation type="journal article" date="2009" name="PLoS ONE">
        <title>The complete genome of Teredinibacter turnerae T7901: an intracellular endosymbiont of marine wood-boring bivalves (shipworms).</title>
        <authorList>
            <person name="Yang J.C."/>
            <person name="Madupu R."/>
            <person name="Durkin A.S."/>
            <person name="Ekborg N.A."/>
            <person name="Pedamallu C.S."/>
            <person name="Hostetler J.B."/>
            <person name="Radune D."/>
            <person name="Toms B.S."/>
            <person name="Henrissat B."/>
            <person name="Coutinho P.M."/>
            <person name="Schwarz S."/>
            <person name="Field L."/>
            <person name="Trindade-Silva A.E."/>
            <person name="Soares C.A.G."/>
            <person name="Elshahawi S."/>
            <person name="Hanora A."/>
            <person name="Schmidt E.W."/>
            <person name="Haygood M.G."/>
            <person name="Posfai J."/>
            <person name="Benner J."/>
            <person name="Madinger C."/>
            <person name="Nove J."/>
            <person name="Anton B."/>
            <person name="Chaudhary K."/>
            <person name="Foster J."/>
            <person name="Holman A."/>
            <person name="Kumar S."/>
            <person name="Lessard P.A."/>
            <person name="Luyten Y.A."/>
            <person name="Slatko B."/>
            <person name="Wood N."/>
            <person name="Wu B."/>
            <person name="Teplitski M."/>
            <person name="Mougous J.D."/>
            <person name="Ward N."/>
            <person name="Eisen J.A."/>
            <person name="Badger J.H."/>
            <person name="Distel D.L."/>
        </authorList>
    </citation>
    <scope>NUCLEOTIDE SEQUENCE [LARGE SCALE GENOMIC DNA]</scope>
    <source>
        <strain evidence="17">ATCC 39867 / T7901</strain>
    </source>
</reference>
<dbReference type="SUPFAM" id="SSF57615">
    <property type="entry name" value="Type X cellulose binding domain, CBDX"/>
    <property type="match status" value="1"/>
</dbReference>
<evidence type="ECO:0000256" key="5">
    <source>
        <dbReference type="ARBA" id="ARBA00022801"/>
    </source>
</evidence>
<evidence type="ECO:0000256" key="2">
    <source>
        <dbReference type="ARBA" id="ARBA00004851"/>
    </source>
</evidence>
<dbReference type="CAZy" id="CBM10">
    <property type="family name" value="Carbohydrate-Binding Module Family 10"/>
</dbReference>
<feature type="domain" description="CBM10" evidence="15">
    <location>
        <begin position="643"/>
        <end position="671"/>
    </location>
</feature>
<dbReference type="InterPro" id="IPR009031">
    <property type="entry name" value="CBM10"/>
</dbReference>
<dbReference type="Pfam" id="PF00457">
    <property type="entry name" value="Glyco_hydro_11"/>
    <property type="match status" value="1"/>
</dbReference>
<evidence type="ECO:0000256" key="10">
    <source>
        <dbReference type="SAM" id="MobiDB-lite"/>
    </source>
</evidence>
<feature type="compositionally biased region" description="Low complexity" evidence="10">
    <location>
        <begin position="601"/>
        <end position="633"/>
    </location>
</feature>
<feature type="domain" description="GST N-terminal" evidence="12">
    <location>
        <begin position="499"/>
        <end position="587"/>
    </location>
</feature>
<evidence type="ECO:0000313" key="17">
    <source>
        <dbReference type="Proteomes" id="UP000009080"/>
    </source>
</evidence>
<dbReference type="InterPro" id="IPR033119">
    <property type="entry name" value="GH11_AS_2"/>
</dbReference>
<feature type="active site" description="Proton donor" evidence="9">
    <location>
        <position position="218"/>
    </location>
</feature>
<feature type="region of interest" description="Disordered" evidence="10">
    <location>
        <begin position="383"/>
        <end position="404"/>
    </location>
</feature>
<dbReference type="AlphaFoldDB" id="C5BU23"/>
<gene>
    <name evidence="16" type="ordered locus">TERTU_1680</name>
</gene>
<evidence type="ECO:0000259" key="13">
    <source>
        <dbReference type="PROSITE" id="PS51677"/>
    </source>
</evidence>
<dbReference type="EMBL" id="CP001614">
    <property type="protein sequence ID" value="ACR11346.1"/>
    <property type="molecule type" value="Genomic_DNA"/>
</dbReference>
<dbReference type="PROSITE" id="PS51761">
    <property type="entry name" value="GH11_3"/>
    <property type="match status" value="1"/>
</dbReference>
<dbReference type="CAZy" id="CBM60">
    <property type="family name" value="Carbohydrate-Binding Module Family 60"/>
</dbReference>
<dbReference type="UniPathway" id="UPA00114"/>
<dbReference type="OrthoDB" id="9763050at2"/>
<evidence type="ECO:0000256" key="6">
    <source>
        <dbReference type="ARBA" id="ARBA00023277"/>
    </source>
</evidence>